<dbReference type="NCBIfam" id="TIGR03605">
    <property type="entry name" value="antibiot_sagB"/>
    <property type="match status" value="1"/>
</dbReference>
<dbReference type="CDD" id="cd02142">
    <property type="entry name" value="McbC_SagB-like_oxidoreductase"/>
    <property type="match status" value="1"/>
</dbReference>
<evidence type="ECO:0000259" key="1">
    <source>
        <dbReference type="Pfam" id="PF00881"/>
    </source>
</evidence>
<dbReference type="PANTHER" id="PTHR43745">
    <property type="entry name" value="NITROREDUCTASE MJ1384-RELATED"/>
    <property type="match status" value="1"/>
</dbReference>
<proteinExistence type="predicted"/>
<accession>A0ABZ2YDD5</accession>
<dbReference type="EMBL" id="CP121689">
    <property type="protein sequence ID" value="WZL76333.1"/>
    <property type="molecule type" value="Genomic_DNA"/>
</dbReference>
<dbReference type="Proteomes" id="UP001461341">
    <property type="component" value="Chromosome"/>
</dbReference>
<dbReference type="InterPro" id="IPR029479">
    <property type="entry name" value="Nitroreductase"/>
</dbReference>
<sequence>MGVKIIILIFAFLGVFGVLKPAWGEERIPLPAPRERGQYSLEEVLIKRRSVRSFSNKALTLEELSQLLFAAQGITEKRYGFRTAPSAGALYPLEVYVVVGEVEGIPEGVYHYLPREHALEMVLPGDKREDLFRSALYQEAIKEAPVTIVICAVYERTTRKYGERGIRYVHMEAGHAGQNIYLQAEALDLGTVAIGAFYDEAVARVLDLPKDIVPLYLFPVGKR</sequence>
<evidence type="ECO:0000313" key="2">
    <source>
        <dbReference type="EMBL" id="WZL76333.1"/>
    </source>
</evidence>
<dbReference type="SUPFAM" id="SSF55469">
    <property type="entry name" value="FMN-dependent nitroreductase-like"/>
    <property type="match status" value="1"/>
</dbReference>
<reference evidence="2 3" key="1">
    <citation type="submission" date="2023-03" db="EMBL/GenBank/DDBJ databases">
        <title>Novel Species.</title>
        <authorList>
            <person name="Ma S."/>
        </authorList>
    </citation>
    <scope>NUCLEOTIDE SEQUENCE [LARGE SCALE GENOMIC DNA]</scope>
    <source>
        <strain evidence="2 3">B11</strain>
    </source>
</reference>
<organism evidence="2 3">
    <name type="scientific">Thermatribacter velox</name>
    <dbReference type="NCBI Taxonomy" id="3039681"/>
    <lineage>
        <taxon>Bacteria</taxon>
        <taxon>Pseudomonadati</taxon>
        <taxon>Atribacterota</taxon>
        <taxon>Atribacteria</taxon>
        <taxon>Atribacterales</taxon>
        <taxon>Thermatribacteraceae</taxon>
        <taxon>Thermatribacter</taxon>
    </lineage>
</organism>
<dbReference type="InterPro" id="IPR000415">
    <property type="entry name" value="Nitroreductase-like"/>
</dbReference>
<dbReference type="PANTHER" id="PTHR43745:SF2">
    <property type="entry name" value="NITROREDUCTASE MJ1384-RELATED"/>
    <property type="match status" value="1"/>
</dbReference>
<dbReference type="Gene3D" id="3.40.109.10">
    <property type="entry name" value="NADH Oxidase"/>
    <property type="match status" value="1"/>
</dbReference>
<evidence type="ECO:0000313" key="3">
    <source>
        <dbReference type="Proteomes" id="UP001461341"/>
    </source>
</evidence>
<dbReference type="InterPro" id="IPR020051">
    <property type="entry name" value="SagB-type_dehydrogenase"/>
</dbReference>
<dbReference type="InterPro" id="IPR052544">
    <property type="entry name" value="Bacteriocin_Proc_Enz"/>
</dbReference>
<name>A0ABZ2YDD5_9BACT</name>
<gene>
    <name evidence="2" type="ORF">QBE54_00955</name>
</gene>
<protein>
    <submittedName>
        <fullName evidence="2">SagB/ThcOx family dehydrogenase</fullName>
    </submittedName>
</protein>
<keyword evidence="3" id="KW-1185">Reference proteome</keyword>
<dbReference type="Pfam" id="PF00881">
    <property type="entry name" value="Nitroreductase"/>
    <property type="match status" value="1"/>
</dbReference>
<feature type="domain" description="Nitroreductase" evidence="1">
    <location>
        <begin position="47"/>
        <end position="222"/>
    </location>
</feature>
<dbReference type="RefSeq" id="WP_369018491.1">
    <property type="nucleotide sequence ID" value="NZ_CP121689.1"/>
</dbReference>